<dbReference type="Proteomes" id="UP000469452">
    <property type="component" value="Unassembled WGS sequence"/>
</dbReference>
<reference evidence="2 3" key="1">
    <citation type="submission" date="2019-06" db="EMBL/GenBank/DDBJ databases">
        <title>Genomics analysis of Aphanomyces spp. identifies a new class of oomycete effector associated with host adaptation.</title>
        <authorList>
            <person name="Gaulin E."/>
        </authorList>
    </citation>
    <scope>NUCLEOTIDE SEQUENCE [LARGE SCALE GENOMIC DNA]</scope>
    <source>
        <strain evidence="2 3">E</strain>
    </source>
</reference>
<dbReference type="Pfam" id="PF01756">
    <property type="entry name" value="ACOX"/>
    <property type="match status" value="1"/>
</dbReference>
<gene>
    <name evidence="2" type="ORF">AaE_003014</name>
</gene>
<feature type="non-terminal residue" evidence="2">
    <location>
        <position position="1"/>
    </location>
</feature>
<comment type="caution">
    <text evidence="2">The sequence shown here is derived from an EMBL/GenBank/DDBJ whole genome shotgun (WGS) entry which is preliminary data.</text>
</comment>
<dbReference type="AlphaFoldDB" id="A0A6A5AM41"/>
<protein>
    <recommendedName>
        <fullName evidence="1">Acyl-CoA oxidase C-terminal domain-containing protein</fullName>
    </recommendedName>
</protein>
<dbReference type="GO" id="GO:0003997">
    <property type="term" value="F:acyl-CoA oxidase activity"/>
    <property type="evidence" value="ECO:0007669"/>
    <property type="project" value="InterPro"/>
</dbReference>
<dbReference type="InterPro" id="IPR036250">
    <property type="entry name" value="AcylCo_DH-like_C"/>
</dbReference>
<name>A0A6A5AM41_APHAT</name>
<organism evidence="2 3">
    <name type="scientific">Aphanomyces astaci</name>
    <name type="common">Crayfish plague agent</name>
    <dbReference type="NCBI Taxonomy" id="112090"/>
    <lineage>
        <taxon>Eukaryota</taxon>
        <taxon>Sar</taxon>
        <taxon>Stramenopiles</taxon>
        <taxon>Oomycota</taxon>
        <taxon>Saprolegniomycetes</taxon>
        <taxon>Saprolegniales</taxon>
        <taxon>Verrucalvaceae</taxon>
        <taxon>Aphanomyces</taxon>
    </lineage>
</organism>
<dbReference type="Gene3D" id="1.20.140.10">
    <property type="entry name" value="Butyryl-CoA Dehydrogenase, subunit A, domain 3"/>
    <property type="match status" value="1"/>
</dbReference>
<feature type="domain" description="Acyl-CoA oxidase C-terminal" evidence="1">
    <location>
        <begin position="5"/>
        <end position="81"/>
    </location>
</feature>
<proteinExistence type="predicted"/>
<evidence type="ECO:0000259" key="1">
    <source>
        <dbReference type="Pfam" id="PF01756"/>
    </source>
</evidence>
<dbReference type="SUPFAM" id="SSF47203">
    <property type="entry name" value="Acyl-CoA dehydrogenase C-terminal domain-like"/>
    <property type="match status" value="1"/>
</dbReference>
<dbReference type="GO" id="GO:0006635">
    <property type="term" value="P:fatty acid beta-oxidation"/>
    <property type="evidence" value="ECO:0007669"/>
    <property type="project" value="InterPro"/>
</dbReference>
<evidence type="ECO:0000313" key="2">
    <source>
        <dbReference type="EMBL" id="KAF0765024.1"/>
    </source>
</evidence>
<evidence type="ECO:0000313" key="3">
    <source>
        <dbReference type="Proteomes" id="UP000469452"/>
    </source>
</evidence>
<dbReference type="GO" id="GO:0005777">
    <property type="term" value="C:peroxisome"/>
    <property type="evidence" value="ECO:0007669"/>
    <property type="project" value="InterPro"/>
</dbReference>
<dbReference type="InterPro" id="IPR002655">
    <property type="entry name" value="Acyl-CoA_oxidase_C"/>
</dbReference>
<accession>A0A6A5AM41</accession>
<sequence length="97" mass="10497">EAVRNAEPSDRHTLNSIRALYGLSRLEKDLGWFTVNEILTPSAGSAVIAESQAKCKELGGVAVELVQGFGIPEHMHHAPIAADWVDYNATQNNGEVL</sequence>
<dbReference type="EMBL" id="VJMI01007009">
    <property type="protein sequence ID" value="KAF0765024.1"/>
    <property type="molecule type" value="Genomic_DNA"/>
</dbReference>